<dbReference type="Gene3D" id="3.40.50.300">
    <property type="entry name" value="P-loop containing nucleotide triphosphate hydrolases"/>
    <property type="match status" value="1"/>
</dbReference>
<feature type="non-terminal residue" evidence="1">
    <location>
        <position position="1"/>
    </location>
</feature>
<gene>
    <name evidence="1" type="ORF">EZS27_031617</name>
</gene>
<dbReference type="InterPro" id="IPR027417">
    <property type="entry name" value="P-loop_NTPase"/>
</dbReference>
<accession>A0A5J4QCP2</accession>
<sequence>KTFKQQQEILRKKIDASSEYSEKEQTTKRIITKLQEYIAQFKEQKKESLQEKMLNALTTLLHKKDFIKKVGVDISFTGDDIDIVLYNQSDQIIDKSSLSMGERQMYASALLNSLVDESEIEFPVFIDSPMQKFDEQHAVNIIKYFYPNVSKQVVIFPLINKELTAQEYSLLQSKVCKAYLINNTSTDSSEFLETTPEFFLSTYNKIYNADKY</sequence>
<name>A0A5J4QCP2_9ZZZZ</name>
<organism evidence="1">
    <name type="scientific">termite gut metagenome</name>
    <dbReference type="NCBI Taxonomy" id="433724"/>
    <lineage>
        <taxon>unclassified sequences</taxon>
        <taxon>metagenomes</taxon>
        <taxon>organismal metagenomes</taxon>
    </lineage>
</organism>
<evidence type="ECO:0000313" key="1">
    <source>
        <dbReference type="EMBL" id="KAA6318363.1"/>
    </source>
</evidence>
<comment type="caution">
    <text evidence="1">The sequence shown here is derived from an EMBL/GenBank/DDBJ whole genome shotgun (WGS) entry which is preliminary data.</text>
</comment>
<dbReference type="AlphaFoldDB" id="A0A5J4QCP2"/>
<dbReference type="EMBL" id="SNRY01004214">
    <property type="protein sequence ID" value="KAA6318363.1"/>
    <property type="molecule type" value="Genomic_DNA"/>
</dbReference>
<dbReference type="SUPFAM" id="SSF52540">
    <property type="entry name" value="P-loop containing nucleoside triphosphate hydrolases"/>
    <property type="match status" value="1"/>
</dbReference>
<proteinExistence type="predicted"/>
<protein>
    <submittedName>
        <fullName evidence="1">Chromosome partition protein Smc</fullName>
    </submittedName>
</protein>
<reference evidence="1" key="1">
    <citation type="submission" date="2019-03" db="EMBL/GenBank/DDBJ databases">
        <title>Single cell metagenomics reveals metabolic interactions within the superorganism composed of flagellate Streblomastix strix and complex community of Bacteroidetes bacteria on its surface.</title>
        <authorList>
            <person name="Treitli S.C."/>
            <person name="Kolisko M."/>
            <person name="Husnik F."/>
            <person name="Keeling P."/>
            <person name="Hampl V."/>
        </authorList>
    </citation>
    <scope>NUCLEOTIDE SEQUENCE</scope>
    <source>
        <strain evidence="1">STM</strain>
    </source>
</reference>